<evidence type="ECO:0000313" key="2">
    <source>
        <dbReference type="EMBL" id="KGQ00742.1"/>
    </source>
</evidence>
<dbReference type="GeneID" id="26971186"/>
<evidence type="ECO:0000313" key="3">
    <source>
        <dbReference type="Proteomes" id="UP000002059"/>
    </source>
</evidence>
<dbReference type="VEuPathDB" id="FungiDB:PAAG_12585"/>
<keyword evidence="3" id="KW-1185">Reference proteome</keyword>
<name>A0A0A2V308_PARBA</name>
<dbReference type="HOGENOM" id="CLU_2688484_0_0_1"/>
<reference evidence="2 3" key="1">
    <citation type="journal article" date="2011" name="PLoS Genet.">
        <title>Comparative genomic analysis of human fungal pathogens causing paracoccidioidomycosis.</title>
        <authorList>
            <person name="Desjardins C.A."/>
            <person name="Champion M.D."/>
            <person name="Holder J.W."/>
            <person name="Muszewska A."/>
            <person name="Goldberg J."/>
            <person name="Bailao A.M."/>
            <person name="Brigido M.M."/>
            <person name="Ferreira M.E."/>
            <person name="Garcia A.M."/>
            <person name="Grynberg M."/>
            <person name="Gujja S."/>
            <person name="Heiman D.I."/>
            <person name="Henn M.R."/>
            <person name="Kodira C.D."/>
            <person name="Leon-Narvaez H."/>
            <person name="Longo L.V."/>
            <person name="Ma L.J."/>
            <person name="Malavazi I."/>
            <person name="Matsuo A.L."/>
            <person name="Morais F.V."/>
            <person name="Pereira M."/>
            <person name="Rodriguez-Brito S."/>
            <person name="Sakthikumar S."/>
            <person name="Salem-Izacc S.M."/>
            <person name="Sykes S.M."/>
            <person name="Teixeira M.M."/>
            <person name="Vallejo M.C."/>
            <person name="Walter M.E."/>
            <person name="Yandava C."/>
            <person name="Young S."/>
            <person name="Zeng Q."/>
            <person name="Zucker J."/>
            <person name="Felipe M.S."/>
            <person name="Goldman G.H."/>
            <person name="Haas B.J."/>
            <person name="McEwen J.G."/>
            <person name="Nino-Vega G."/>
            <person name="Puccia R."/>
            <person name="San-Blas G."/>
            <person name="Soares C.M."/>
            <person name="Birren B.W."/>
            <person name="Cuomo C.A."/>
        </authorList>
    </citation>
    <scope>NUCLEOTIDE SEQUENCE [LARGE SCALE GENOMIC DNA]</scope>
    <source>
        <strain evidence="3">ATCC MYA-826 / Pb01</strain>
    </source>
</reference>
<gene>
    <name evidence="2" type="ORF">PAAG_12585</name>
</gene>
<dbReference type="AlphaFoldDB" id="A0A0A2V308"/>
<accession>A0A0A2V308</accession>
<sequence length="78" mass="8135">MQLIHTLVTVFLSLAATSLAAPQLPLERVGGTVTGLTTAKGGLLGASLLAKSRRTENIGIDGDSENDKPFLKIPVHLV</sequence>
<protein>
    <submittedName>
        <fullName evidence="2">Uncharacterized protein</fullName>
    </submittedName>
</protein>
<proteinExistence type="predicted"/>
<dbReference type="KEGG" id="pbl:PAAG_12585"/>
<dbReference type="RefSeq" id="XP_015702321.1">
    <property type="nucleotide sequence ID" value="XM_015848059.1"/>
</dbReference>
<evidence type="ECO:0000256" key="1">
    <source>
        <dbReference type="SAM" id="SignalP"/>
    </source>
</evidence>
<feature type="signal peptide" evidence="1">
    <location>
        <begin position="1"/>
        <end position="20"/>
    </location>
</feature>
<dbReference type="Proteomes" id="UP000002059">
    <property type="component" value="Partially assembled WGS sequence"/>
</dbReference>
<dbReference type="EMBL" id="KN294029">
    <property type="protein sequence ID" value="KGQ00742.1"/>
    <property type="molecule type" value="Genomic_DNA"/>
</dbReference>
<dbReference type="OMA" id="MQLIHTL"/>
<organism evidence="2 3">
    <name type="scientific">Paracoccidioides lutzii (strain ATCC MYA-826 / Pb01)</name>
    <name type="common">Paracoccidioides brasiliensis</name>
    <dbReference type="NCBI Taxonomy" id="502779"/>
    <lineage>
        <taxon>Eukaryota</taxon>
        <taxon>Fungi</taxon>
        <taxon>Dikarya</taxon>
        <taxon>Ascomycota</taxon>
        <taxon>Pezizomycotina</taxon>
        <taxon>Eurotiomycetes</taxon>
        <taxon>Eurotiomycetidae</taxon>
        <taxon>Onygenales</taxon>
        <taxon>Ajellomycetaceae</taxon>
        <taxon>Paracoccidioides</taxon>
    </lineage>
</organism>
<feature type="chain" id="PRO_5001994842" evidence="1">
    <location>
        <begin position="21"/>
        <end position="78"/>
    </location>
</feature>
<keyword evidence="1" id="KW-0732">Signal</keyword>